<accession>A0A3R9BX69</accession>
<gene>
    <name evidence="2" type="ORF">EFD55_18445</name>
</gene>
<dbReference type="AlphaFoldDB" id="A0A3R9BX69"/>
<keyword evidence="1" id="KW-0472">Membrane</keyword>
<feature type="transmembrane region" description="Helical" evidence="1">
    <location>
        <begin position="70"/>
        <end position="95"/>
    </location>
</feature>
<reference evidence="2 3" key="1">
    <citation type="submission" date="2018-11" db="EMBL/GenBank/DDBJ databases">
        <authorList>
            <person name="Huo Y."/>
        </authorList>
    </citation>
    <scope>NUCLEOTIDE SEQUENCE [LARGE SCALE GENOMIC DNA]</scope>
    <source>
        <strain evidence="2 3">DSM 30132</strain>
    </source>
</reference>
<evidence type="ECO:0000256" key="1">
    <source>
        <dbReference type="SAM" id="Phobius"/>
    </source>
</evidence>
<dbReference type="EMBL" id="RJJT01000012">
    <property type="protein sequence ID" value="RSB75802.1"/>
    <property type="molecule type" value="Genomic_DNA"/>
</dbReference>
<name>A0A3R9BX69_9HYPH</name>
<sequence>MGAMLIQGVVDFWGIRRKSGHSRIRFQKTIASRKSAIGDMFGGADFLAVSGGTKRFVEGLLGNVPVSRLYSLYIVYGAISKVTFGSGIIILPGLLRVGHAEDSLS</sequence>
<evidence type="ECO:0000313" key="3">
    <source>
        <dbReference type="Proteomes" id="UP000277279"/>
    </source>
</evidence>
<organism evidence="2 3">
    <name type="scientific">Rhizobium pisi</name>
    <dbReference type="NCBI Taxonomy" id="574561"/>
    <lineage>
        <taxon>Bacteria</taxon>
        <taxon>Pseudomonadati</taxon>
        <taxon>Pseudomonadota</taxon>
        <taxon>Alphaproteobacteria</taxon>
        <taxon>Hyphomicrobiales</taxon>
        <taxon>Rhizobiaceae</taxon>
        <taxon>Rhizobium/Agrobacterium group</taxon>
        <taxon>Rhizobium</taxon>
    </lineage>
</organism>
<comment type="caution">
    <text evidence="2">The sequence shown here is derived from an EMBL/GenBank/DDBJ whole genome shotgun (WGS) entry which is preliminary data.</text>
</comment>
<proteinExistence type="predicted"/>
<keyword evidence="1" id="KW-1133">Transmembrane helix</keyword>
<keyword evidence="1" id="KW-0812">Transmembrane</keyword>
<dbReference type="Proteomes" id="UP000277279">
    <property type="component" value="Unassembled WGS sequence"/>
</dbReference>
<protein>
    <submittedName>
        <fullName evidence="2">Uncharacterized protein</fullName>
    </submittedName>
</protein>
<evidence type="ECO:0000313" key="2">
    <source>
        <dbReference type="EMBL" id="RSB75802.1"/>
    </source>
</evidence>